<sequence>MTDRPVVIRPPETLLEEPGKRLSHGGILDTSAGLFTVLVFEYPSPPAHAESVPSWTVYLTEPGTRHAVLALPRTMAAPDHSVHFIACSFGTVPDPARLVMVVQHHDLPRLQTVDLRTPAPAGHGALSWLAAPGALRGTGTEPARVWHCGLLRTPTLVFTHLEANSTVPEALATPEWDLSPYRSEGNPRPLAADFTPSRLLHGTSTGNDQFSSYDAIFDAPETAAPFAWTCAPLGLSTTQPAQG</sequence>
<comment type="caution">
    <text evidence="1">The sequence shown here is derived from an EMBL/GenBank/DDBJ whole genome shotgun (WGS) entry which is preliminary data.</text>
</comment>
<evidence type="ECO:0000313" key="2">
    <source>
        <dbReference type="Proteomes" id="UP000450000"/>
    </source>
</evidence>
<gene>
    <name evidence="1" type="ORF">F7Q99_36595</name>
</gene>
<dbReference type="Proteomes" id="UP000450000">
    <property type="component" value="Unassembled WGS sequence"/>
</dbReference>
<dbReference type="OrthoDB" id="4350259at2"/>
<accession>A0A6N7L1N4</accession>
<protein>
    <submittedName>
        <fullName evidence="1">Uncharacterized protein</fullName>
    </submittedName>
</protein>
<proteinExistence type="predicted"/>
<organism evidence="1 2">
    <name type="scientific">Streptomyces kaniharaensis</name>
    <dbReference type="NCBI Taxonomy" id="212423"/>
    <lineage>
        <taxon>Bacteria</taxon>
        <taxon>Bacillati</taxon>
        <taxon>Actinomycetota</taxon>
        <taxon>Actinomycetes</taxon>
        <taxon>Kitasatosporales</taxon>
        <taxon>Streptomycetaceae</taxon>
        <taxon>Streptomyces</taxon>
    </lineage>
</organism>
<reference evidence="1 2" key="1">
    <citation type="submission" date="2019-09" db="EMBL/GenBank/DDBJ databases">
        <title>Genome Sequences of Streptomyces kaniharaensis ATCC 21070.</title>
        <authorList>
            <person name="Zhu W."/>
            <person name="De Crecy-Lagard V."/>
            <person name="Richards N.G."/>
        </authorList>
    </citation>
    <scope>NUCLEOTIDE SEQUENCE [LARGE SCALE GENOMIC DNA]</scope>
    <source>
        <strain evidence="1 2">SF-557</strain>
    </source>
</reference>
<dbReference type="RefSeq" id="WP_153470707.1">
    <property type="nucleotide sequence ID" value="NZ_WBOF01000005.1"/>
</dbReference>
<name>A0A6N7L1N4_9ACTN</name>
<dbReference type="EMBL" id="WBOF01000005">
    <property type="protein sequence ID" value="MQS17561.1"/>
    <property type="molecule type" value="Genomic_DNA"/>
</dbReference>
<evidence type="ECO:0000313" key="1">
    <source>
        <dbReference type="EMBL" id="MQS17561.1"/>
    </source>
</evidence>
<dbReference type="AlphaFoldDB" id="A0A6N7L1N4"/>
<keyword evidence="2" id="KW-1185">Reference proteome</keyword>